<dbReference type="EMBL" id="EF195454">
    <property type="protein sequence ID" value="ABQ10976.1"/>
    <property type="molecule type" value="Genomic_RNA"/>
</dbReference>
<proteinExistence type="predicted"/>
<evidence type="ECO:0000256" key="1">
    <source>
        <dbReference type="SAM" id="MobiDB-lite"/>
    </source>
</evidence>
<protein>
    <submittedName>
        <fullName evidence="2">Nonstructural protein nsP1a</fullName>
    </submittedName>
</protein>
<evidence type="ECO:0000313" key="2">
    <source>
        <dbReference type="EMBL" id="ABQ10976.1"/>
    </source>
</evidence>
<organism evidence="2">
    <name type="scientific">Mamastrovirus 1</name>
    <dbReference type="NCBI Taxonomy" id="1239565"/>
    <lineage>
        <taxon>Viruses</taxon>
        <taxon>Riboviria</taxon>
        <taxon>Orthornavirae</taxon>
        <taxon>Pisuviricota</taxon>
        <taxon>Stelpaviricetes</taxon>
        <taxon>Stellavirales</taxon>
        <taxon>Astroviridae</taxon>
        <taxon>Mamastrovirus</taxon>
        <taxon>Mamastrovirus hominis</taxon>
    </lineage>
</organism>
<name>A5H982_9VIRU</name>
<sequence>KLAPAPINEVQPLDLTCKQKVQPAPEQQPEPTKTQKPEPQPYSQTYGK</sequence>
<feature type="non-terminal residue" evidence="2">
    <location>
        <position position="48"/>
    </location>
</feature>
<reference evidence="2" key="1">
    <citation type="submission" date="2006-12" db="EMBL/GenBank/DDBJ databases">
        <title>Genetic analysis of the hypervariable region of the human astrovirus nsP1a coding region: Design of a new RFLP typing method.</title>
        <authorList>
            <person name="Guix S."/>
            <person name="Caballero S."/>
            <person name="Fuentes C."/>
            <person name="Bosch A."/>
            <person name="Pinto R.M."/>
        </authorList>
    </citation>
    <scope>NUCLEOTIDE SEQUENCE</scope>
    <source>
        <strain evidence="2">Prototype strain HAstV-7</strain>
    </source>
</reference>
<feature type="non-terminal residue" evidence="2">
    <location>
        <position position="1"/>
    </location>
</feature>
<feature type="region of interest" description="Disordered" evidence="1">
    <location>
        <begin position="1"/>
        <end position="48"/>
    </location>
</feature>
<accession>A5H982</accession>